<gene>
    <name evidence="1" type="ORF">AVDCRST_MAG67-4190</name>
</gene>
<sequence>MLHHLGHMIDSFHAQPPPPAPAEQIAVAIRRAHDADAPLLHDLAELDSVKPLAGPVLVAVVEGRIWAAIGLDDDRVVADPFLPTAPAVELLALRVRQLRVAGGRPARRLLPRWAAGRARA</sequence>
<dbReference type="EMBL" id="CADCVQ010000160">
    <property type="protein sequence ID" value="CAA9527759.1"/>
    <property type="molecule type" value="Genomic_DNA"/>
</dbReference>
<organism evidence="1">
    <name type="scientific">uncultured Solirubrobacteraceae bacterium</name>
    <dbReference type="NCBI Taxonomy" id="1162706"/>
    <lineage>
        <taxon>Bacteria</taxon>
        <taxon>Bacillati</taxon>
        <taxon>Actinomycetota</taxon>
        <taxon>Thermoleophilia</taxon>
        <taxon>Solirubrobacterales</taxon>
        <taxon>Solirubrobacteraceae</taxon>
        <taxon>environmental samples</taxon>
    </lineage>
</organism>
<accession>A0A6J4TMX9</accession>
<reference evidence="1" key="1">
    <citation type="submission" date="2020-02" db="EMBL/GenBank/DDBJ databases">
        <authorList>
            <person name="Meier V. D."/>
        </authorList>
    </citation>
    <scope>NUCLEOTIDE SEQUENCE</scope>
    <source>
        <strain evidence="1">AVDCRST_MAG67</strain>
    </source>
</reference>
<protein>
    <submittedName>
        <fullName evidence="1">Uncharacterized protein</fullName>
    </submittedName>
</protein>
<evidence type="ECO:0000313" key="1">
    <source>
        <dbReference type="EMBL" id="CAA9527759.1"/>
    </source>
</evidence>
<proteinExistence type="predicted"/>
<dbReference type="AlphaFoldDB" id="A0A6J4TMX9"/>
<name>A0A6J4TMX9_9ACTN</name>